<dbReference type="OrthoDB" id="696384at2759"/>
<evidence type="ECO:0000313" key="2">
    <source>
        <dbReference type="EMBL" id="KAJ1256740.1"/>
    </source>
</evidence>
<proteinExistence type="predicted"/>
<gene>
    <name evidence="2" type="ORF">BS78_K319100</name>
</gene>
<comment type="caution">
    <text evidence="2">The sequence shown here is derived from an EMBL/GenBank/DDBJ whole genome shotgun (WGS) entry which is preliminary data.</text>
</comment>
<protein>
    <submittedName>
        <fullName evidence="2">Uncharacterized protein</fullName>
    </submittedName>
</protein>
<accession>A0A9W7XB34</accession>
<name>A0A9W7XB34_9POAL</name>
<feature type="region of interest" description="Disordered" evidence="1">
    <location>
        <begin position="138"/>
        <end position="158"/>
    </location>
</feature>
<sequence length="173" mass="19206">MKSHGIHKRTSHRKQADPAGDVLEQPAKRPRFKKAGCKPPKIPEANQALVEQQKARLCIRCNPQQVLEAIEILNGPQNERICSFGWGRFLDMKINAVESRELFLWLLERIDVDALVLIVNPNTILPLTKSAVETVLGIPSGTRSPPSKPPKDVSNDKKKFADALQCGASKITI</sequence>
<keyword evidence="3" id="KW-1185">Reference proteome</keyword>
<feature type="compositionally biased region" description="Basic and acidic residues" evidence="1">
    <location>
        <begin position="149"/>
        <end position="158"/>
    </location>
</feature>
<organism evidence="2 3">
    <name type="scientific">Paspalum vaginatum</name>
    <name type="common">seashore paspalum</name>
    <dbReference type="NCBI Taxonomy" id="158149"/>
    <lineage>
        <taxon>Eukaryota</taxon>
        <taxon>Viridiplantae</taxon>
        <taxon>Streptophyta</taxon>
        <taxon>Embryophyta</taxon>
        <taxon>Tracheophyta</taxon>
        <taxon>Spermatophyta</taxon>
        <taxon>Magnoliopsida</taxon>
        <taxon>Liliopsida</taxon>
        <taxon>Poales</taxon>
        <taxon>Poaceae</taxon>
        <taxon>PACMAD clade</taxon>
        <taxon>Panicoideae</taxon>
        <taxon>Andropogonodae</taxon>
        <taxon>Paspaleae</taxon>
        <taxon>Paspalinae</taxon>
        <taxon>Paspalum</taxon>
    </lineage>
</organism>
<reference evidence="2 3" key="1">
    <citation type="submission" date="2022-10" db="EMBL/GenBank/DDBJ databases">
        <title>WGS assembly of Paspalum vaginatum 540-79.</title>
        <authorList>
            <person name="Sun G."/>
            <person name="Wase N."/>
            <person name="Shu S."/>
            <person name="Jenkins J."/>
            <person name="Zhou B."/>
            <person name="Torres-Rodriguez J."/>
            <person name="Chen C."/>
            <person name="Sandor L."/>
            <person name="Plott C."/>
            <person name="Yoshinga Y."/>
            <person name="Daum C."/>
            <person name="Qi P."/>
            <person name="Barry K."/>
            <person name="Lipzen A."/>
            <person name="Berry L."/>
            <person name="Pedersen C."/>
            <person name="Gottilla T."/>
            <person name="Foltz A."/>
            <person name="Yu H."/>
            <person name="O'Malley R."/>
            <person name="Zhang C."/>
            <person name="Devos K."/>
            <person name="Sigmon B."/>
            <person name="Yu B."/>
            <person name="Obata T."/>
            <person name="Schmutz J."/>
            <person name="Schnable J."/>
        </authorList>
    </citation>
    <scope>NUCLEOTIDE SEQUENCE [LARGE SCALE GENOMIC DNA]</scope>
    <source>
        <strain evidence="3">cv. 540-79</strain>
    </source>
</reference>
<dbReference type="Proteomes" id="UP001164776">
    <property type="component" value="Unassembled WGS sequence"/>
</dbReference>
<evidence type="ECO:0000256" key="1">
    <source>
        <dbReference type="SAM" id="MobiDB-lite"/>
    </source>
</evidence>
<dbReference type="AlphaFoldDB" id="A0A9W7XB34"/>
<feature type="compositionally biased region" description="Basic residues" evidence="1">
    <location>
        <begin position="1"/>
        <end position="13"/>
    </location>
</feature>
<feature type="region of interest" description="Disordered" evidence="1">
    <location>
        <begin position="1"/>
        <end position="38"/>
    </location>
</feature>
<evidence type="ECO:0000313" key="3">
    <source>
        <dbReference type="Proteomes" id="UP001164776"/>
    </source>
</evidence>
<dbReference type="EMBL" id="MU629482">
    <property type="protein sequence ID" value="KAJ1256740.1"/>
    <property type="molecule type" value="Genomic_DNA"/>
</dbReference>